<comment type="caution">
    <text evidence="2">The sequence shown here is derived from an EMBL/GenBank/DDBJ whole genome shotgun (WGS) entry which is preliminary data.</text>
</comment>
<protein>
    <submittedName>
        <fullName evidence="2">Uncharacterized protein</fullName>
    </submittedName>
</protein>
<evidence type="ECO:0000313" key="2">
    <source>
        <dbReference type="EMBL" id="GFY77716.1"/>
    </source>
</evidence>
<dbReference type="Proteomes" id="UP000886998">
    <property type="component" value="Unassembled WGS sequence"/>
</dbReference>
<feature type="region of interest" description="Disordered" evidence="1">
    <location>
        <begin position="119"/>
        <end position="143"/>
    </location>
</feature>
<sequence length="143" mass="15731">MLDITTAGASPSTRGPRRPWRVPISNPRILGLHGARGPPKGGVHPSPVDNMPNQIEVWVYKRTKGLKPPPGLIGQAVLRGALGKMARRICQTVPKFAWDEHGKNWAMLLNTLPLTPRGKKHLPLKAQPLRDPPWESSPKRGDS</sequence>
<evidence type="ECO:0000313" key="3">
    <source>
        <dbReference type="Proteomes" id="UP000886998"/>
    </source>
</evidence>
<name>A0A8X6YVD3_9ARAC</name>
<feature type="region of interest" description="Disordered" evidence="1">
    <location>
        <begin position="1"/>
        <end position="49"/>
    </location>
</feature>
<dbReference type="AlphaFoldDB" id="A0A8X6YVD3"/>
<reference evidence="2" key="1">
    <citation type="submission" date="2020-08" db="EMBL/GenBank/DDBJ databases">
        <title>Multicomponent nature underlies the extraordinary mechanical properties of spider dragline silk.</title>
        <authorList>
            <person name="Kono N."/>
            <person name="Nakamura H."/>
            <person name="Mori M."/>
            <person name="Yoshida Y."/>
            <person name="Ohtoshi R."/>
            <person name="Malay A.D."/>
            <person name="Moran D.A.P."/>
            <person name="Tomita M."/>
            <person name="Numata K."/>
            <person name="Arakawa K."/>
        </authorList>
    </citation>
    <scope>NUCLEOTIDE SEQUENCE</scope>
</reference>
<keyword evidence="3" id="KW-1185">Reference proteome</keyword>
<dbReference type="EMBL" id="BMAV01022606">
    <property type="protein sequence ID" value="GFY77716.1"/>
    <property type="molecule type" value="Genomic_DNA"/>
</dbReference>
<evidence type="ECO:0000256" key="1">
    <source>
        <dbReference type="SAM" id="MobiDB-lite"/>
    </source>
</evidence>
<gene>
    <name evidence="2" type="ORF">TNIN_374561</name>
</gene>
<proteinExistence type="predicted"/>
<accession>A0A8X6YVD3</accession>
<organism evidence="2 3">
    <name type="scientific">Trichonephila inaurata madagascariensis</name>
    <dbReference type="NCBI Taxonomy" id="2747483"/>
    <lineage>
        <taxon>Eukaryota</taxon>
        <taxon>Metazoa</taxon>
        <taxon>Ecdysozoa</taxon>
        <taxon>Arthropoda</taxon>
        <taxon>Chelicerata</taxon>
        <taxon>Arachnida</taxon>
        <taxon>Araneae</taxon>
        <taxon>Araneomorphae</taxon>
        <taxon>Entelegynae</taxon>
        <taxon>Araneoidea</taxon>
        <taxon>Nephilidae</taxon>
        <taxon>Trichonephila</taxon>
        <taxon>Trichonephila inaurata</taxon>
    </lineage>
</organism>